<dbReference type="CDD" id="cd00293">
    <property type="entry name" value="USP-like"/>
    <property type="match status" value="1"/>
</dbReference>
<proteinExistence type="inferred from homology"/>
<dbReference type="InterPro" id="IPR014729">
    <property type="entry name" value="Rossmann-like_a/b/a_fold"/>
</dbReference>
<gene>
    <name evidence="3" type="ORF">ENV52_08295</name>
</gene>
<dbReference type="InterPro" id="IPR006016">
    <property type="entry name" value="UspA"/>
</dbReference>
<name>A0A7V6DQ03_9BACT</name>
<dbReference type="PRINTS" id="PR01438">
    <property type="entry name" value="UNVRSLSTRESS"/>
</dbReference>
<feature type="domain" description="UspA" evidence="2">
    <location>
        <begin position="1"/>
        <end position="137"/>
    </location>
</feature>
<reference evidence="3" key="1">
    <citation type="journal article" date="2020" name="mSystems">
        <title>Genome- and Community-Level Interaction Insights into Carbon Utilization and Element Cycling Functions of Hydrothermarchaeota in Hydrothermal Sediment.</title>
        <authorList>
            <person name="Zhou Z."/>
            <person name="Liu Y."/>
            <person name="Xu W."/>
            <person name="Pan J."/>
            <person name="Luo Z.H."/>
            <person name="Li M."/>
        </authorList>
    </citation>
    <scope>NUCLEOTIDE SEQUENCE [LARGE SCALE GENOMIC DNA]</scope>
    <source>
        <strain evidence="3">SpSt-767</strain>
    </source>
</reference>
<dbReference type="SUPFAM" id="SSF52402">
    <property type="entry name" value="Adenine nucleotide alpha hydrolases-like"/>
    <property type="match status" value="1"/>
</dbReference>
<accession>A0A7V6DQ03</accession>
<dbReference type="InterPro" id="IPR006015">
    <property type="entry name" value="Universal_stress_UspA"/>
</dbReference>
<dbReference type="PANTHER" id="PTHR46268">
    <property type="entry name" value="STRESS RESPONSE PROTEIN NHAX"/>
    <property type="match status" value="1"/>
</dbReference>
<dbReference type="AlphaFoldDB" id="A0A7V6DQ03"/>
<protein>
    <submittedName>
        <fullName evidence="3">Universal stress protein</fullName>
    </submittedName>
</protein>
<dbReference type="Pfam" id="PF00582">
    <property type="entry name" value="Usp"/>
    <property type="match status" value="1"/>
</dbReference>
<comment type="similarity">
    <text evidence="1">Belongs to the universal stress protein A family.</text>
</comment>
<evidence type="ECO:0000256" key="1">
    <source>
        <dbReference type="ARBA" id="ARBA00008791"/>
    </source>
</evidence>
<comment type="caution">
    <text evidence="3">The sequence shown here is derived from an EMBL/GenBank/DDBJ whole genome shotgun (WGS) entry which is preliminary data.</text>
</comment>
<evidence type="ECO:0000259" key="2">
    <source>
        <dbReference type="Pfam" id="PF00582"/>
    </source>
</evidence>
<dbReference type="EMBL" id="DTGR01000135">
    <property type="protein sequence ID" value="HHS29684.1"/>
    <property type="molecule type" value="Genomic_DNA"/>
</dbReference>
<organism evidence="3">
    <name type="scientific">Desulfobacca acetoxidans</name>
    <dbReference type="NCBI Taxonomy" id="60893"/>
    <lineage>
        <taxon>Bacteria</taxon>
        <taxon>Pseudomonadati</taxon>
        <taxon>Thermodesulfobacteriota</taxon>
        <taxon>Desulfobaccia</taxon>
        <taxon>Desulfobaccales</taxon>
        <taxon>Desulfobaccaceae</taxon>
        <taxon>Desulfobacca</taxon>
    </lineage>
</organism>
<evidence type="ECO:0000313" key="3">
    <source>
        <dbReference type="EMBL" id="HHS29684.1"/>
    </source>
</evidence>
<sequence length="137" mass="14921">MFKKIMVAYDGSEGAKKALEAGIKLAQLHQAELLVLAVQEEMPRTHIDTAFAETAFRQHLEQILAEAQTRSQEAGVQAKTDMRLGHPAKTIVAVAEEGKFDLILVGHSGLSGVWGRFLGSTAEKLSRHAPCSVLMVR</sequence>
<dbReference type="PANTHER" id="PTHR46268:SF6">
    <property type="entry name" value="UNIVERSAL STRESS PROTEIN UP12"/>
    <property type="match status" value="1"/>
</dbReference>
<dbReference type="Gene3D" id="3.40.50.620">
    <property type="entry name" value="HUPs"/>
    <property type="match status" value="1"/>
</dbReference>